<dbReference type="AlphaFoldDB" id="A0A251RWZ7"/>
<name>A0A251RWZ7_HELAN</name>
<feature type="chain" id="PRO_5012015791" evidence="1">
    <location>
        <begin position="24"/>
        <end position="79"/>
    </location>
</feature>
<evidence type="ECO:0000313" key="2">
    <source>
        <dbReference type="EMBL" id="OTF90908.1"/>
    </source>
</evidence>
<evidence type="ECO:0000313" key="3">
    <source>
        <dbReference type="Proteomes" id="UP000215914"/>
    </source>
</evidence>
<accession>A0A251RWZ7</accession>
<keyword evidence="1" id="KW-0732">Signal</keyword>
<proteinExistence type="predicted"/>
<gene>
    <name evidence="2" type="ORF">HannXRQ_Chr16g0504761</name>
</gene>
<dbReference type="Proteomes" id="UP000215914">
    <property type="component" value="Chromosome 16"/>
</dbReference>
<organism evidence="2 3">
    <name type="scientific">Helianthus annuus</name>
    <name type="common">Common sunflower</name>
    <dbReference type="NCBI Taxonomy" id="4232"/>
    <lineage>
        <taxon>Eukaryota</taxon>
        <taxon>Viridiplantae</taxon>
        <taxon>Streptophyta</taxon>
        <taxon>Embryophyta</taxon>
        <taxon>Tracheophyta</taxon>
        <taxon>Spermatophyta</taxon>
        <taxon>Magnoliopsida</taxon>
        <taxon>eudicotyledons</taxon>
        <taxon>Gunneridae</taxon>
        <taxon>Pentapetalae</taxon>
        <taxon>asterids</taxon>
        <taxon>campanulids</taxon>
        <taxon>Asterales</taxon>
        <taxon>Asteraceae</taxon>
        <taxon>Asteroideae</taxon>
        <taxon>Heliantheae alliance</taxon>
        <taxon>Heliantheae</taxon>
        <taxon>Helianthus</taxon>
    </lineage>
</organism>
<protein>
    <submittedName>
        <fullName evidence="2">Uncharacterized protein</fullName>
    </submittedName>
</protein>
<evidence type="ECO:0000256" key="1">
    <source>
        <dbReference type="SAM" id="SignalP"/>
    </source>
</evidence>
<dbReference type="EMBL" id="CM007905">
    <property type="protein sequence ID" value="OTF90908.1"/>
    <property type="molecule type" value="Genomic_DNA"/>
</dbReference>
<reference evidence="3" key="1">
    <citation type="journal article" date="2017" name="Nature">
        <title>The sunflower genome provides insights into oil metabolism, flowering and Asterid evolution.</title>
        <authorList>
            <person name="Badouin H."/>
            <person name="Gouzy J."/>
            <person name="Grassa C.J."/>
            <person name="Murat F."/>
            <person name="Staton S.E."/>
            <person name="Cottret L."/>
            <person name="Lelandais-Briere C."/>
            <person name="Owens G.L."/>
            <person name="Carrere S."/>
            <person name="Mayjonade B."/>
            <person name="Legrand L."/>
            <person name="Gill N."/>
            <person name="Kane N.C."/>
            <person name="Bowers J.E."/>
            <person name="Hubner S."/>
            <person name="Bellec A."/>
            <person name="Berard A."/>
            <person name="Berges H."/>
            <person name="Blanchet N."/>
            <person name="Boniface M.C."/>
            <person name="Brunel D."/>
            <person name="Catrice O."/>
            <person name="Chaidir N."/>
            <person name="Claudel C."/>
            <person name="Donnadieu C."/>
            <person name="Faraut T."/>
            <person name="Fievet G."/>
            <person name="Helmstetter N."/>
            <person name="King M."/>
            <person name="Knapp S.J."/>
            <person name="Lai Z."/>
            <person name="Le Paslier M.C."/>
            <person name="Lippi Y."/>
            <person name="Lorenzon L."/>
            <person name="Mandel J.R."/>
            <person name="Marage G."/>
            <person name="Marchand G."/>
            <person name="Marquand E."/>
            <person name="Bret-Mestries E."/>
            <person name="Morien E."/>
            <person name="Nambeesan S."/>
            <person name="Nguyen T."/>
            <person name="Pegot-Espagnet P."/>
            <person name="Pouilly N."/>
            <person name="Raftis F."/>
            <person name="Sallet E."/>
            <person name="Schiex T."/>
            <person name="Thomas J."/>
            <person name="Vandecasteele C."/>
            <person name="Vares D."/>
            <person name="Vear F."/>
            <person name="Vautrin S."/>
            <person name="Crespi M."/>
            <person name="Mangin B."/>
            <person name="Burke J.M."/>
            <person name="Salse J."/>
            <person name="Munos S."/>
            <person name="Vincourt P."/>
            <person name="Rieseberg L.H."/>
            <person name="Langlade N.B."/>
        </authorList>
    </citation>
    <scope>NUCLEOTIDE SEQUENCE [LARGE SCALE GENOMIC DNA]</scope>
    <source>
        <strain evidence="3">cv. SF193</strain>
    </source>
</reference>
<sequence>MEVPAGSMAVYLLLSCFVATSYGVYFSSLNETLIVTATHAKDQGGGGANHSDMEIQPDLQSRYRLGLQDRKSQTLLCTH</sequence>
<dbReference type="InParanoid" id="A0A251RWZ7"/>
<feature type="signal peptide" evidence="1">
    <location>
        <begin position="1"/>
        <end position="23"/>
    </location>
</feature>
<keyword evidence="3" id="KW-1185">Reference proteome</keyword>